<dbReference type="InterPro" id="IPR006657">
    <property type="entry name" value="MoPterin_dinucl-bd_dom"/>
</dbReference>
<dbReference type="InterPro" id="IPR009010">
    <property type="entry name" value="Asp_de-COase-like_dom_sf"/>
</dbReference>
<evidence type="ECO:0000256" key="2">
    <source>
        <dbReference type="ARBA" id="ARBA00010312"/>
    </source>
</evidence>
<keyword evidence="4" id="KW-0479">Metal-binding</keyword>
<dbReference type="Pfam" id="PF00384">
    <property type="entry name" value="Molybdopterin"/>
    <property type="match status" value="1"/>
</dbReference>
<evidence type="ECO:0000256" key="7">
    <source>
        <dbReference type="ARBA" id="ARBA00023014"/>
    </source>
</evidence>
<keyword evidence="3" id="KW-0500">Molybdenum</keyword>
<dbReference type="InterPro" id="IPR050612">
    <property type="entry name" value="Prok_Mopterin_Oxidored"/>
</dbReference>
<dbReference type="Gene3D" id="3.30.2070.10">
    <property type="entry name" value="Formate dehydrogenase/DMSO reductase"/>
    <property type="match status" value="1"/>
</dbReference>
<evidence type="ECO:0000256" key="3">
    <source>
        <dbReference type="ARBA" id="ARBA00022505"/>
    </source>
</evidence>
<keyword evidence="7" id="KW-0411">Iron-sulfur</keyword>
<dbReference type="GO" id="GO:0016491">
    <property type="term" value="F:oxidoreductase activity"/>
    <property type="evidence" value="ECO:0007669"/>
    <property type="project" value="UniProtKB-KW"/>
</dbReference>
<evidence type="ECO:0000256" key="1">
    <source>
        <dbReference type="ARBA" id="ARBA00001942"/>
    </source>
</evidence>
<dbReference type="InterPro" id="IPR006963">
    <property type="entry name" value="Mopterin_OxRdtase_4Fe-4S_dom"/>
</dbReference>
<dbReference type="SUPFAM" id="SSF50692">
    <property type="entry name" value="ADC-like"/>
    <property type="match status" value="1"/>
</dbReference>
<dbReference type="Gene3D" id="3.40.228.10">
    <property type="entry name" value="Dimethylsulfoxide Reductase, domain 2"/>
    <property type="match status" value="1"/>
</dbReference>
<dbReference type="AlphaFoldDB" id="A0A6J4LV64"/>
<dbReference type="GO" id="GO:0046872">
    <property type="term" value="F:metal ion binding"/>
    <property type="evidence" value="ECO:0007669"/>
    <property type="project" value="UniProtKB-KW"/>
</dbReference>
<comment type="cofactor">
    <cofactor evidence="1">
        <name>Mo-bis(molybdopterin guanine dinucleotide)</name>
        <dbReference type="ChEBI" id="CHEBI:60539"/>
    </cofactor>
</comment>
<keyword evidence="5" id="KW-0560">Oxidoreductase</keyword>
<dbReference type="Gene3D" id="3.40.50.740">
    <property type="match status" value="1"/>
</dbReference>
<organism evidence="9">
    <name type="scientific">uncultured Gemmatimonadaceae bacterium</name>
    <dbReference type="NCBI Taxonomy" id="246130"/>
    <lineage>
        <taxon>Bacteria</taxon>
        <taxon>Pseudomonadati</taxon>
        <taxon>Gemmatimonadota</taxon>
        <taxon>Gemmatimonadia</taxon>
        <taxon>Gemmatimonadales</taxon>
        <taxon>Gemmatimonadaceae</taxon>
        <taxon>environmental samples</taxon>
    </lineage>
</organism>
<dbReference type="Pfam" id="PF04879">
    <property type="entry name" value="Molybdop_Fe4S4"/>
    <property type="match status" value="1"/>
</dbReference>
<dbReference type="InterPro" id="IPR006655">
    <property type="entry name" value="Mopterin_OxRdtase_prok_CS"/>
</dbReference>
<proteinExistence type="inferred from homology"/>
<evidence type="ECO:0000256" key="6">
    <source>
        <dbReference type="ARBA" id="ARBA00023004"/>
    </source>
</evidence>
<dbReference type="PROSITE" id="PS00490">
    <property type="entry name" value="MOLYBDOPTERIN_PROK_2"/>
    <property type="match status" value="1"/>
</dbReference>
<accession>A0A6J4LV64</accession>
<reference evidence="9" key="1">
    <citation type="submission" date="2020-02" db="EMBL/GenBank/DDBJ databases">
        <authorList>
            <person name="Meier V. D."/>
        </authorList>
    </citation>
    <scope>NUCLEOTIDE SEQUENCE</scope>
    <source>
        <strain evidence="9">AVDCRST_MAG40</strain>
    </source>
</reference>
<dbReference type="Gene3D" id="2.20.25.90">
    <property type="entry name" value="ADC-like domains"/>
    <property type="match status" value="1"/>
</dbReference>
<evidence type="ECO:0000259" key="8">
    <source>
        <dbReference type="PROSITE" id="PS51669"/>
    </source>
</evidence>
<keyword evidence="6" id="KW-0408">Iron</keyword>
<dbReference type="GO" id="GO:0043546">
    <property type="term" value="F:molybdopterin cofactor binding"/>
    <property type="evidence" value="ECO:0007669"/>
    <property type="project" value="InterPro"/>
</dbReference>
<feature type="domain" description="4Fe-4S Mo/W bis-MGD-type" evidence="8">
    <location>
        <begin position="14"/>
        <end position="71"/>
    </location>
</feature>
<dbReference type="SMART" id="SM00926">
    <property type="entry name" value="Molybdop_Fe4S4"/>
    <property type="match status" value="1"/>
</dbReference>
<dbReference type="Pfam" id="PF01568">
    <property type="entry name" value="Molydop_binding"/>
    <property type="match status" value="1"/>
</dbReference>
<dbReference type="InterPro" id="IPR006656">
    <property type="entry name" value="Mopterin_OxRdtase"/>
</dbReference>
<protein>
    <submittedName>
        <fullName evidence="9">Anaerobic dehydrogenases, typically selenocysteine-containing</fullName>
    </submittedName>
</protein>
<dbReference type="SUPFAM" id="SSF53706">
    <property type="entry name" value="Formate dehydrogenase/DMSO reductase, domains 1-3"/>
    <property type="match status" value="1"/>
</dbReference>
<dbReference type="PANTHER" id="PTHR43742">
    <property type="entry name" value="TRIMETHYLAMINE-N-OXIDE REDUCTASE"/>
    <property type="match status" value="1"/>
</dbReference>
<sequence length="699" mass="76098">MATATPPLPADASTAVVRGACPHDCPDTCATVVTVRDGRAVRIAGDPAHPVTQGFLCAKVNRYLERTYHPDRLLHPMRRVGPKGSGRFARVSWDEALDEVAARLGEARASFGGESILPYSYAGTMGLVQGSSMDRRFFHGLGASQLARTICAEAGRQGMMMTVGANLGADTEGVPESDLVLLWGTNTLTSNPHLWPFILEARRRGAPVICIDPLRTRTAEQCDEWLPIRPGTDAALALGMMHVLFADGLEDADYLARHTVGADALRARVRDYPPERAAEITGLPAERIVALARQYGRARAAFVRINYGLQRHHGGGMAVRTIACLPAVAGHWRRPGGGVQLSTSAAFRFNTAALQRPDLSPPVRTVNMIRLGDALTEPDAGTGGPPVKALVVYNSNPAAVAPDLGAVRRGLARDDLFTVVLEHFQTDTADWADIVLPATTQLEHWDVHFAYGHLYATLNRPAIEPLGECKSNAEIFRLLARRMGLGDPAFGDDDLTLVRQALDTNDSRMAGVSFEALMEHGWVRLNVPRPFAPYAEGGFPTPSGKCELYSERLRELGHDPLPTYTPPYELPETAPELAARYPLVLISSPRHQFMNSTFVNVASLSRNAEPECILHPHDAERRGLGDGTRVLVHNDRGAFTALLRVSDKIREGVAWAPSIWWSKLSPDRRSVNDTTSQRLTDLGAGPVFYDNLVEVEAAD</sequence>
<dbReference type="EMBL" id="CADCTX010000711">
    <property type="protein sequence ID" value="CAA9342868.1"/>
    <property type="molecule type" value="Genomic_DNA"/>
</dbReference>
<dbReference type="GO" id="GO:0051536">
    <property type="term" value="F:iron-sulfur cluster binding"/>
    <property type="evidence" value="ECO:0007669"/>
    <property type="project" value="UniProtKB-KW"/>
</dbReference>
<evidence type="ECO:0000256" key="5">
    <source>
        <dbReference type="ARBA" id="ARBA00023002"/>
    </source>
</evidence>
<dbReference type="Gene3D" id="2.40.40.20">
    <property type="match status" value="1"/>
</dbReference>
<name>A0A6J4LV64_9BACT</name>
<dbReference type="PANTHER" id="PTHR43742:SF6">
    <property type="entry name" value="OXIDOREDUCTASE YYAE-RELATED"/>
    <property type="match status" value="1"/>
</dbReference>
<dbReference type="CDD" id="cd02766">
    <property type="entry name" value="MopB_3"/>
    <property type="match status" value="1"/>
</dbReference>
<gene>
    <name evidence="9" type="ORF">AVDCRST_MAG40-2484</name>
</gene>
<comment type="similarity">
    <text evidence="2">Belongs to the prokaryotic molybdopterin-containing oxidoreductase family.</text>
</comment>
<dbReference type="PROSITE" id="PS51669">
    <property type="entry name" value="4FE4S_MOW_BIS_MGD"/>
    <property type="match status" value="1"/>
</dbReference>
<evidence type="ECO:0000256" key="4">
    <source>
        <dbReference type="ARBA" id="ARBA00022723"/>
    </source>
</evidence>
<evidence type="ECO:0000313" key="9">
    <source>
        <dbReference type="EMBL" id="CAA9342868.1"/>
    </source>
</evidence>